<protein>
    <submittedName>
        <fullName evidence="1">Uncharacterized protein</fullName>
    </submittedName>
</protein>
<dbReference type="EMBL" id="FNQY01000005">
    <property type="protein sequence ID" value="SDZ97205.1"/>
    <property type="molecule type" value="Genomic_DNA"/>
</dbReference>
<gene>
    <name evidence="1" type="ORF">SAMN05192529_10594</name>
</gene>
<sequence>MKKLLWALLPLAVLASCGKSSERKILIVANGDIAATGPDVKVTNITDGASEKLLDLKNGDQTSFNVDNGGKSSTVQLPQEDGFYILNLMKDTVYGSELIDGRDYNVSEALGLDKQKEMIDSLKLVFQGKNISAANKNYLIVPGQLSKISDDLAHARVFGPFHQMNSNIDAPADGKPPVLFKFYSSDELQTRLQTIEESYNATE</sequence>
<dbReference type="Proteomes" id="UP000199041">
    <property type="component" value="Unassembled WGS sequence"/>
</dbReference>
<reference evidence="1 2" key="1">
    <citation type="submission" date="2016-10" db="EMBL/GenBank/DDBJ databases">
        <authorList>
            <person name="de Groot N.N."/>
        </authorList>
    </citation>
    <scope>NUCLEOTIDE SEQUENCE [LARGE SCALE GENOMIC DNA]</scope>
    <source>
        <strain evidence="1 2">Vu-144</strain>
    </source>
</reference>
<dbReference type="OrthoDB" id="652198at2"/>
<keyword evidence="2" id="KW-1185">Reference proteome</keyword>
<name>A0A1H3XCR9_9BACT</name>
<dbReference type="RefSeq" id="WP_091395099.1">
    <property type="nucleotide sequence ID" value="NZ_FNQY01000005.1"/>
</dbReference>
<accession>A0A1H3XCR9</accession>
<organism evidence="1 2">
    <name type="scientific">Arachidicoccus rhizosphaerae</name>
    <dbReference type="NCBI Taxonomy" id="551991"/>
    <lineage>
        <taxon>Bacteria</taxon>
        <taxon>Pseudomonadati</taxon>
        <taxon>Bacteroidota</taxon>
        <taxon>Chitinophagia</taxon>
        <taxon>Chitinophagales</taxon>
        <taxon>Chitinophagaceae</taxon>
        <taxon>Arachidicoccus</taxon>
    </lineage>
</organism>
<proteinExistence type="predicted"/>
<dbReference type="AlphaFoldDB" id="A0A1H3XCR9"/>
<dbReference type="PROSITE" id="PS51257">
    <property type="entry name" value="PROKAR_LIPOPROTEIN"/>
    <property type="match status" value="1"/>
</dbReference>
<evidence type="ECO:0000313" key="2">
    <source>
        <dbReference type="Proteomes" id="UP000199041"/>
    </source>
</evidence>
<evidence type="ECO:0000313" key="1">
    <source>
        <dbReference type="EMBL" id="SDZ97205.1"/>
    </source>
</evidence>